<feature type="transmembrane region" description="Helical" evidence="1">
    <location>
        <begin position="21"/>
        <end position="42"/>
    </location>
</feature>
<accession>A0A7Z3BLS3</accession>
<evidence type="ECO:0000313" key="3">
    <source>
        <dbReference type="Proteomes" id="UP000502549"/>
    </source>
</evidence>
<dbReference type="KEGG" id="pmui:G4G71_14595"/>
<keyword evidence="1" id="KW-1133">Transmembrane helix</keyword>
<protein>
    <submittedName>
        <fullName evidence="2">Uncharacterized protein</fullName>
    </submittedName>
</protein>
<dbReference type="EMBL" id="CP048833">
    <property type="protein sequence ID" value="QJP09044.1"/>
    <property type="molecule type" value="Genomic_DNA"/>
</dbReference>
<proteinExistence type="predicted"/>
<dbReference type="RefSeq" id="WP_169938668.1">
    <property type="nucleotide sequence ID" value="NZ_CP048833.1"/>
</dbReference>
<organism evidence="2 3">
    <name type="scientific">Pseudomonas multiresinivorans</name>
    <dbReference type="NCBI Taxonomy" id="95301"/>
    <lineage>
        <taxon>Bacteria</taxon>
        <taxon>Pseudomonadati</taxon>
        <taxon>Pseudomonadota</taxon>
        <taxon>Gammaproteobacteria</taxon>
        <taxon>Pseudomonadales</taxon>
        <taxon>Pseudomonadaceae</taxon>
        <taxon>Pseudomonas</taxon>
    </lineage>
</organism>
<sequence length="140" mass="14634">MDERDRAVGKLQLSEMVLRKAALTFLLIGPPVGALGALPLALSGGLVGYAWDLAMLFFFVVYFVGSIPALLSGMLYGTFLLTIGKREPLALQYRLIAGVLSGLGAISFFSLFLSVAPIFFTAGAIGGAASAASLRQLSCS</sequence>
<evidence type="ECO:0000313" key="2">
    <source>
        <dbReference type="EMBL" id="QJP09044.1"/>
    </source>
</evidence>
<gene>
    <name evidence="2" type="ORF">G4G71_14595</name>
</gene>
<keyword evidence="1" id="KW-0472">Membrane</keyword>
<dbReference type="AlphaFoldDB" id="A0A7Z3BLS3"/>
<keyword evidence="1" id="KW-0812">Transmembrane</keyword>
<feature type="transmembrane region" description="Helical" evidence="1">
    <location>
        <begin position="93"/>
        <end position="112"/>
    </location>
</feature>
<name>A0A7Z3BLS3_9PSED</name>
<dbReference type="Proteomes" id="UP000502549">
    <property type="component" value="Chromosome"/>
</dbReference>
<keyword evidence="3" id="KW-1185">Reference proteome</keyword>
<feature type="transmembrane region" description="Helical" evidence="1">
    <location>
        <begin position="54"/>
        <end position="81"/>
    </location>
</feature>
<evidence type="ECO:0000256" key="1">
    <source>
        <dbReference type="SAM" id="Phobius"/>
    </source>
</evidence>
<reference evidence="2 3" key="1">
    <citation type="submission" date="2020-02" db="EMBL/GenBank/DDBJ databases">
        <title>Complete genome sequence of Pseudomonas multiresinivorans ORNL1.</title>
        <authorList>
            <person name="Podar M."/>
        </authorList>
    </citation>
    <scope>NUCLEOTIDE SEQUENCE [LARGE SCALE GENOMIC DNA]</scope>
    <source>
        <strain evidence="3">populi</strain>
    </source>
</reference>